<accession>A0A4Q7UQ32</accession>
<dbReference type="RefSeq" id="WP_130288572.1">
    <property type="nucleotide sequence ID" value="NZ_SHKL01000001.1"/>
</dbReference>
<protein>
    <submittedName>
        <fullName evidence="2">Flp pilus assembly protein CpaB</fullName>
    </submittedName>
</protein>
<dbReference type="InterPro" id="IPR013974">
    <property type="entry name" value="SAF"/>
</dbReference>
<dbReference type="CDD" id="cd11614">
    <property type="entry name" value="SAF_CpaB_FlgA_like"/>
    <property type="match status" value="1"/>
</dbReference>
<dbReference type="Gene3D" id="3.90.1210.10">
    <property type="entry name" value="Antifreeze-like/N-acetylneuraminic acid synthase C-terminal domain"/>
    <property type="match status" value="1"/>
</dbReference>
<evidence type="ECO:0000313" key="2">
    <source>
        <dbReference type="EMBL" id="RZT83877.1"/>
    </source>
</evidence>
<sequence>MGDDDRRGRRDRAALAARPWHRLLAVLRGPGWARVALLRRVGAGLLAALAVVLAVAPDGSADEAPVLVTAHDLAPGSTIRAEDLTVRTWPSALVPAGALRSPADAQGRVAAGAVRAGEPLTDLRLVGVELTARAGGPDAAAVPLRPADPAVAALLAPGTVVDVVAPGPGGSGASAEQAGARVIAGPATVLTVLPAQNQGTGRSGTGPLVLVALPRDAATAVAAASLAGEIAVTLR</sequence>
<name>A0A4Q7UQ32_PSEST</name>
<dbReference type="EMBL" id="SHKL01000001">
    <property type="protein sequence ID" value="RZT83877.1"/>
    <property type="molecule type" value="Genomic_DNA"/>
</dbReference>
<dbReference type="NCBIfam" id="TIGR03177">
    <property type="entry name" value="pilus_cpaB"/>
    <property type="match status" value="1"/>
</dbReference>
<dbReference type="SMART" id="SM00858">
    <property type="entry name" value="SAF"/>
    <property type="match status" value="1"/>
</dbReference>
<organism evidence="2 3">
    <name type="scientific">Pseudonocardia sediminis</name>
    <dbReference type="NCBI Taxonomy" id="1397368"/>
    <lineage>
        <taxon>Bacteria</taxon>
        <taxon>Bacillati</taxon>
        <taxon>Actinomycetota</taxon>
        <taxon>Actinomycetes</taxon>
        <taxon>Pseudonocardiales</taxon>
        <taxon>Pseudonocardiaceae</taxon>
        <taxon>Pseudonocardia</taxon>
    </lineage>
</organism>
<evidence type="ECO:0000313" key="3">
    <source>
        <dbReference type="Proteomes" id="UP000291591"/>
    </source>
</evidence>
<proteinExistence type="predicted"/>
<comment type="caution">
    <text evidence="2">The sequence shown here is derived from an EMBL/GenBank/DDBJ whole genome shotgun (WGS) entry which is preliminary data.</text>
</comment>
<keyword evidence="3" id="KW-1185">Reference proteome</keyword>
<feature type="domain" description="SAF" evidence="1">
    <location>
        <begin position="64"/>
        <end position="126"/>
    </location>
</feature>
<dbReference type="InterPro" id="IPR017592">
    <property type="entry name" value="Pilus_assmbl_Flp-typ_CpaB"/>
</dbReference>
<evidence type="ECO:0000259" key="1">
    <source>
        <dbReference type="SMART" id="SM00858"/>
    </source>
</evidence>
<gene>
    <name evidence="2" type="ORF">EV383_0702</name>
</gene>
<dbReference type="Pfam" id="PF08666">
    <property type="entry name" value="SAF"/>
    <property type="match status" value="1"/>
</dbReference>
<dbReference type="InterPro" id="IPR031571">
    <property type="entry name" value="RcpC_dom"/>
</dbReference>
<dbReference type="Pfam" id="PF16976">
    <property type="entry name" value="RcpC"/>
    <property type="match status" value="1"/>
</dbReference>
<reference evidence="2 3" key="1">
    <citation type="submission" date="2019-02" db="EMBL/GenBank/DDBJ databases">
        <title>Sequencing the genomes of 1000 actinobacteria strains.</title>
        <authorList>
            <person name="Klenk H.-P."/>
        </authorList>
    </citation>
    <scope>NUCLEOTIDE SEQUENCE [LARGE SCALE GENOMIC DNA]</scope>
    <source>
        <strain evidence="2 3">DSM 45779</strain>
    </source>
</reference>
<dbReference type="Proteomes" id="UP000291591">
    <property type="component" value="Unassembled WGS sequence"/>
</dbReference>
<dbReference type="AlphaFoldDB" id="A0A4Q7UQ32"/>
<dbReference type="OrthoDB" id="4808509at2"/>